<feature type="domain" description="Tyr recombinase" evidence="4">
    <location>
        <begin position="253"/>
        <end position="451"/>
    </location>
</feature>
<reference evidence="5" key="1">
    <citation type="journal article" date="2015" name="Nature">
        <title>Complex archaea that bridge the gap between prokaryotes and eukaryotes.</title>
        <authorList>
            <person name="Spang A."/>
            <person name="Saw J.H."/>
            <person name="Jorgensen S.L."/>
            <person name="Zaremba-Niedzwiedzka K."/>
            <person name="Martijn J."/>
            <person name="Lind A.E."/>
            <person name="van Eijk R."/>
            <person name="Schleper C."/>
            <person name="Guy L."/>
            <person name="Ettema T.J."/>
        </authorList>
    </citation>
    <scope>NUCLEOTIDE SEQUENCE</scope>
</reference>
<sequence>MEAVPSYLQLSRHSIFYCRIAVPESLRPLVRRRELRRSLNTRCRREAVLRCREILLKAQLLFMEALDGKPPCLELLKGSWSGAGEDSHSWAVWLRQQLPSAVTGSKSAQSPGRRAAKATHSSAKSKAPKVSQVLSEMTLQQQAQGVSAKTLGDKAAVVRLFVGMVGDLPIDCITRADAQAFKVKAAKLPPRINGKPERYPVSKGEAEKVITLTTLNNYVKMLAALFSFALKVGYCDINPFVGMKTATRKKASQERAVFSAADLSKLFKSPAYASADDDRPHKYWLPLLGLYTGARLNELCQLYLDDVAVVNDLDCLHIRDQRPDQRLKTVASERLLPIHSRLKALGFLEYVQKQRAAGHERLFPELTKHAMHGYGHAPSKWFAKLRERLGFKGQDQKKDFHSFRHTVADHLKQQDVSEALVAGLLGHQSQGITFSRYGKDYRPEVLLPVVEAIVVESL</sequence>
<dbReference type="AlphaFoldDB" id="A0A0F9V721"/>
<evidence type="ECO:0000256" key="1">
    <source>
        <dbReference type="ARBA" id="ARBA00023125"/>
    </source>
</evidence>
<feature type="region of interest" description="Disordered" evidence="3">
    <location>
        <begin position="102"/>
        <end position="127"/>
    </location>
</feature>
<dbReference type="SUPFAM" id="SSF56349">
    <property type="entry name" value="DNA breaking-rejoining enzymes"/>
    <property type="match status" value="1"/>
</dbReference>
<dbReference type="GO" id="GO:0015074">
    <property type="term" value="P:DNA integration"/>
    <property type="evidence" value="ECO:0007669"/>
    <property type="project" value="InterPro"/>
</dbReference>
<evidence type="ECO:0000256" key="3">
    <source>
        <dbReference type="SAM" id="MobiDB-lite"/>
    </source>
</evidence>
<dbReference type="InterPro" id="IPR046668">
    <property type="entry name" value="DUF6538"/>
</dbReference>
<proteinExistence type="predicted"/>
<dbReference type="GO" id="GO:0006310">
    <property type="term" value="P:DNA recombination"/>
    <property type="evidence" value="ECO:0007669"/>
    <property type="project" value="UniProtKB-KW"/>
</dbReference>
<evidence type="ECO:0000256" key="2">
    <source>
        <dbReference type="ARBA" id="ARBA00023172"/>
    </source>
</evidence>
<comment type="caution">
    <text evidence="5">The sequence shown here is derived from an EMBL/GenBank/DDBJ whole genome shotgun (WGS) entry which is preliminary data.</text>
</comment>
<dbReference type="Gene3D" id="1.10.443.10">
    <property type="entry name" value="Intergrase catalytic core"/>
    <property type="match status" value="1"/>
</dbReference>
<keyword evidence="1" id="KW-0238">DNA-binding</keyword>
<gene>
    <name evidence="5" type="ORF">LCGC14_0177520</name>
</gene>
<accession>A0A0F9V721</accession>
<dbReference type="PANTHER" id="PTHR30349:SF41">
    <property type="entry name" value="INTEGRASE_RECOMBINASE PROTEIN MJ0367-RELATED"/>
    <property type="match status" value="1"/>
</dbReference>
<dbReference type="CDD" id="cd01184">
    <property type="entry name" value="INT_C_like_1"/>
    <property type="match status" value="1"/>
</dbReference>
<evidence type="ECO:0000313" key="5">
    <source>
        <dbReference type="EMBL" id="KKN95507.1"/>
    </source>
</evidence>
<dbReference type="InterPro" id="IPR050090">
    <property type="entry name" value="Tyrosine_recombinase_XerCD"/>
</dbReference>
<dbReference type="Gene3D" id="1.10.150.130">
    <property type="match status" value="1"/>
</dbReference>
<dbReference type="PANTHER" id="PTHR30349">
    <property type="entry name" value="PHAGE INTEGRASE-RELATED"/>
    <property type="match status" value="1"/>
</dbReference>
<dbReference type="PROSITE" id="PS51898">
    <property type="entry name" value="TYR_RECOMBINASE"/>
    <property type="match status" value="1"/>
</dbReference>
<dbReference type="InterPro" id="IPR010998">
    <property type="entry name" value="Integrase_recombinase_N"/>
</dbReference>
<dbReference type="InterPro" id="IPR002104">
    <property type="entry name" value="Integrase_catalytic"/>
</dbReference>
<keyword evidence="2" id="KW-0233">DNA recombination</keyword>
<protein>
    <recommendedName>
        <fullName evidence="4">Tyr recombinase domain-containing protein</fullName>
    </recommendedName>
</protein>
<organism evidence="5">
    <name type="scientific">marine sediment metagenome</name>
    <dbReference type="NCBI Taxonomy" id="412755"/>
    <lineage>
        <taxon>unclassified sequences</taxon>
        <taxon>metagenomes</taxon>
        <taxon>ecological metagenomes</taxon>
    </lineage>
</organism>
<dbReference type="Pfam" id="PF20172">
    <property type="entry name" value="DUF6538"/>
    <property type="match status" value="1"/>
</dbReference>
<dbReference type="Pfam" id="PF00589">
    <property type="entry name" value="Phage_integrase"/>
    <property type="match status" value="1"/>
</dbReference>
<name>A0A0F9V721_9ZZZZ</name>
<evidence type="ECO:0000259" key="4">
    <source>
        <dbReference type="PROSITE" id="PS51898"/>
    </source>
</evidence>
<dbReference type="InterPro" id="IPR013762">
    <property type="entry name" value="Integrase-like_cat_sf"/>
</dbReference>
<dbReference type="GO" id="GO:0003677">
    <property type="term" value="F:DNA binding"/>
    <property type="evidence" value="ECO:0007669"/>
    <property type="project" value="UniProtKB-KW"/>
</dbReference>
<dbReference type="EMBL" id="LAZR01000070">
    <property type="protein sequence ID" value="KKN95507.1"/>
    <property type="molecule type" value="Genomic_DNA"/>
</dbReference>
<dbReference type="InterPro" id="IPR011010">
    <property type="entry name" value="DNA_brk_join_enz"/>
</dbReference>